<evidence type="ECO:0000259" key="3">
    <source>
        <dbReference type="PROSITE" id="PS51186"/>
    </source>
</evidence>
<evidence type="ECO:0000256" key="2">
    <source>
        <dbReference type="ARBA" id="ARBA00023315"/>
    </source>
</evidence>
<reference evidence="4" key="1">
    <citation type="submission" date="2021-06" db="EMBL/GenBank/DDBJ databases">
        <title>Direct submission.</title>
        <authorList>
            <person name="Lee C.-S."/>
            <person name="Jin L."/>
        </authorList>
    </citation>
    <scope>NUCLEOTIDE SEQUENCE</scope>
    <source>
        <strain evidence="4">Con5</strain>
    </source>
</reference>
<dbReference type="RefSeq" id="WP_215504848.1">
    <property type="nucleotide sequence ID" value="NZ_CP076361.1"/>
</dbReference>
<dbReference type="Pfam" id="PF00583">
    <property type="entry name" value="Acetyltransf_1"/>
    <property type="match status" value="1"/>
</dbReference>
<name>A0A975P5B6_9RHOB</name>
<sequence>MIVRPAVPGDAAAMADLLNRIIAIGGTTAHERPFSAQDIDHHYISGAAVICCHVAEDQGLIGFQSVEGHAALPEGWGDIGTFVDPQCQRSGAGAALFAATQTACRAAGLVAINATIRADNAPGLGYYARRGFVDHATDPAFALSDGRVVGRISRHFRL</sequence>
<organism evidence="4 5">
    <name type="scientific">Gemmobacter fulvus</name>
    <dbReference type="NCBI Taxonomy" id="2840474"/>
    <lineage>
        <taxon>Bacteria</taxon>
        <taxon>Pseudomonadati</taxon>
        <taxon>Pseudomonadota</taxon>
        <taxon>Alphaproteobacteria</taxon>
        <taxon>Rhodobacterales</taxon>
        <taxon>Paracoccaceae</taxon>
        <taxon>Gemmobacter</taxon>
    </lineage>
</organism>
<dbReference type="AlphaFoldDB" id="A0A975P5B6"/>
<accession>A0A975P5B6</accession>
<evidence type="ECO:0000256" key="1">
    <source>
        <dbReference type="ARBA" id="ARBA00022679"/>
    </source>
</evidence>
<dbReference type="InterPro" id="IPR000182">
    <property type="entry name" value="GNAT_dom"/>
</dbReference>
<dbReference type="SUPFAM" id="SSF55729">
    <property type="entry name" value="Acyl-CoA N-acyltransferases (Nat)"/>
    <property type="match status" value="1"/>
</dbReference>
<dbReference type="PROSITE" id="PS51186">
    <property type="entry name" value="GNAT"/>
    <property type="match status" value="1"/>
</dbReference>
<keyword evidence="1" id="KW-0808">Transferase</keyword>
<dbReference type="InterPro" id="IPR050832">
    <property type="entry name" value="Bact_Acetyltransf"/>
</dbReference>
<keyword evidence="5" id="KW-1185">Reference proteome</keyword>
<dbReference type="Proteomes" id="UP000679352">
    <property type="component" value="Chromosome"/>
</dbReference>
<feature type="domain" description="N-acetyltransferase" evidence="3">
    <location>
        <begin position="1"/>
        <end position="158"/>
    </location>
</feature>
<evidence type="ECO:0000313" key="4">
    <source>
        <dbReference type="EMBL" id="QWK89388.1"/>
    </source>
</evidence>
<evidence type="ECO:0000313" key="5">
    <source>
        <dbReference type="Proteomes" id="UP000679352"/>
    </source>
</evidence>
<gene>
    <name evidence="4" type="ORF">KM031_11030</name>
</gene>
<dbReference type="Gene3D" id="3.40.630.30">
    <property type="match status" value="1"/>
</dbReference>
<dbReference type="GO" id="GO:0016747">
    <property type="term" value="F:acyltransferase activity, transferring groups other than amino-acyl groups"/>
    <property type="evidence" value="ECO:0007669"/>
    <property type="project" value="InterPro"/>
</dbReference>
<protein>
    <submittedName>
        <fullName evidence="4">GNAT family N-acetyltransferase</fullName>
    </submittedName>
</protein>
<dbReference type="PANTHER" id="PTHR43877">
    <property type="entry name" value="AMINOALKYLPHOSPHONATE N-ACETYLTRANSFERASE-RELATED-RELATED"/>
    <property type="match status" value="1"/>
</dbReference>
<keyword evidence="2" id="KW-0012">Acyltransferase</keyword>
<dbReference type="KEGG" id="gfu:KM031_11030"/>
<dbReference type="EMBL" id="CP076361">
    <property type="protein sequence ID" value="QWK89388.1"/>
    <property type="molecule type" value="Genomic_DNA"/>
</dbReference>
<proteinExistence type="predicted"/>
<dbReference type="InterPro" id="IPR016181">
    <property type="entry name" value="Acyl_CoA_acyltransferase"/>
</dbReference>